<name>A0A010ZPD0_9ACTN</name>
<gene>
    <name evidence="3" type="ORF">CryarDRAFT_1619</name>
</gene>
<proteinExistence type="predicted"/>
<feature type="transmembrane region" description="Helical" evidence="2">
    <location>
        <begin position="102"/>
        <end position="122"/>
    </location>
</feature>
<evidence type="ECO:0000313" key="4">
    <source>
        <dbReference type="Proteomes" id="UP000021053"/>
    </source>
</evidence>
<evidence type="ECO:0000256" key="2">
    <source>
        <dbReference type="SAM" id="Phobius"/>
    </source>
</evidence>
<feature type="region of interest" description="Disordered" evidence="1">
    <location>
        <begin position="130"/>
        <end position="155"/>
    </location>
</feature>
<dbReference type="Proteomes" id="UP000021053">
    <property type="component" value="Unassembled WGS sequence"/>
</dbReference>
<keyword evidence="2" id="KW-1133">Transmembrane helix</keyword>
<sequence>MWRDVPRRIRVPVFVLVAVMLYGGVVHVVQLATGGWPPYGWAPGWLAAYFTALTVLDPLAAGLVLARRASGLYLAAFVLVTDAAANAHATYVVTDGGIVPRIAQGVISVLAVGSVIVAWRAPTWVAGKASRRAGTASPGRGPRECDRTTRSRSGS</sequence>
<keyword evidence="2" id="KW-0472">Membrane</keyword>
<feature type="transmembrane region" description="Helical" evidence="2">
    <location>
        <begin position="72"/>
        <end position="90"/>
    </location>
</feature>
<protein>
    <submittedName>
        <fullName evidence="3">Uncharacterized protein</fullName>
    </submittedName>
</protein>
<dbReference type="EMBL" id="JFBT01000001">
    <property type="protein sequence ID" value="EXG80539.1"/>
    <property type="molecule type" value="Genomic_DNA"/>
</dbReference>
<organism evidence="3 4">
    <name type="scientific">Cryptosporangium arvum DSM 44712</name>
    <dbReference type="NCBI Taxonomy" id="927661"/>
    <lineage>
        <taxon>Bacteria</taxon>
        <taxon>Bacillati</taxon>
        <taxon>Actinomycetota</taxon>
        <taxon>Actinomycetes</taxon>
        <taxon>Cryptosporangiales</taxon>
        <taxon>Cryptosporangiaceae</taxon>
        <taxon>Cryptosporangium</taxon>
    </lineage>
</organism>
<feature type="transmembrane region" description="Helical" evidence="2">
    <location>
        <begin position="44"/>
        <end position="65"/>
    </location>
</feature>
<dbReference type="RefSeq" id="WP_157017492.1">
    <property type="nucleotide sequence ID" value="NZ_KK073874.1"/>
</dbReference>
<keyword evidence="4" id="KW-1185">Reference proteome</keyword>
<feature type="transmembrane region" description="Helical" evidence="2">
    <location>
        <begin position="12"/>
        <end position="32"/>
    </location>
</feature>
<evidence type="ECO:0000256" key="1">
    <source>
        <dbReference type="SAM" id="MobiDB-lite"/>
    </source>
</evidence>
<accession>A0A010ZPD0</accession>
<comment type="caution">
    <text evidence="3">The sequence shown here is derived from an EMBL/GenBank/DDBJ whole genome shotgun (WGS) entry which is preliminary data.</text>
</comment>
<reference evidence="3 4" key="1">
    <citation type="submission" date="2013-07" db="EMBL/GenBank/DDBJ databases">
        <authorList>
            <consortium name="DOE Joint Genome Institute"/>
            <person name="Eisen J."/>
            <person name="Huntemann M."/>
            <person name="Han J."/>
            <person name="Chen A."/>
            <person name="Kyrpides N."/>
            <person name="Mavromatis K."/>
            <person name="Markowitz V."/>
            <person name="Palaniappan K."/>
            <person name="Ivanova N."/>
            <person name="Schaumberg A."/>
            <person name="Pati A."/>
            <person name="Liolios K."/>
            <person name="Nordberg H.P."/>
            <person name="Cantor M.N."/>
            <person name="Hua S.X."/>
            <person name="Woyke T."/>
        </authorList>
    </citation>
    <scope>NUCLEOTIDE SEQUENCE [LARGE SCALE GENOMIC DNA]</scope>
    <source>
        <strain evidence="3 4">DSM 44712</strain>
    </source>
</reference>
<dbReference type="AlphaFoldDB" id="A0A010ZPD0"/>
<dbReference type="HOGENOM" id="CLU_142746_0_0_11"/>
<dbReference type="OrthoDB" id="5196070at2"/>
<keyword evidence="2" id="KW-0812">Transmembrane</keyword>
<evidence type="ECO:0000313" key="3">
    <source>
        <dbReference type="EMBL" id="EXG80539.1"/>
    </source>
</evidence>